<feature type="chain" id="PRO_5012645531" description="Transmembrane protein" evidence="2">
    <location>
        <begin position="31"/>
        <end position="83"/>
    </location>
</feature>
<dbReference type="EMBL" id="MVGT01003956">
    <property type="protein sequence ID" value="OVA02367.1"/>
    <property type="molecule type" value="Genomic_DNA"/>
</dbReference>
<comment type="caution">
    <text evidence="3">The sequence shown here is derived from an EMBL/GenBank/DDBJ whole genome shotgun (WGS) entry which is preliminary data.</text>
</comment>
<evidence type="ECO:0000313" key="3">
    <source>
        <dbReference type="EMBL" id="OVA02367.1"/>
    </source>
</evidence>
<keyword evidence="4" id="KW-1185">Reference proteome</keyword>
<gene>
    <name evidence="3" type="ORF">BVC80_9099g169</name>
</gene>
<feature type="region of interest" description="Disordered" evidence="1">
    <location>
        <begin position="34"/>
        <end position="83"/>
    </location>
</feature>
<evidence type="ECO:0000256" key="1">
    <source>
        <dbReference type="SAM" id="MobiDB-lite"/>
    </source>
</evidence>
<dbReference type="InParanoid" id="A0A200PVX2"/>
<evidence type="ECO:0000313" key="4">
    <source>
        <dbReference type="Proteomes" id="UP000195402"/>
    </source>
</evidence>
<keyword evidence="2" id="KW-0732">Signal</keyword>
<sequence length="83" mass="8676">MNKMMMKIMNSKSIVLVALFLLLMTSIGAARLGAGPISRPSTSPGGARFRVPSCPTCPPPKLRPGLPRPTPGSAGLRAAPKHI</sequence>
<proteinExistence type="predicted"/>
<feature type="signal peptide" evidence="2">
    <location>
        <begin position="1"/>
        <end position="30"/>
    </location>
</feature>
<evidence type="ECO:0008006" key="5">
    <source>
        <dbReference type="Google" id="ProtNLM"/>
    </source>
</evidence>
<feature type="compositionally biased region" description="Pro residues" evidence="1">
    <location>
        <begin position="55"/>
        <end position="70"/>
    </location>
</feature>
<dbReference type="Proteomes" id="UP000195402">
    <property type="component" value="Unassembled WGS sequence"/>
</dbReference>
<reference evidence="3 4" key="1">
    <citation type="journal article" date="2017" name="Mol. Plant">
        <title>The Genome of Medicinal Plant Macleaya cordata Provides New Insights into Benzylisoquinoline Alkaloids Metabolism.</title>
        <authorList>
            <person name="Liu X."/>
            <person name="Liu Y."/>
            <person name="Huang P."/>
            <person name="Ma Y."/>
            <person name="Qing Z."/>
            <person name="Tang Q."/>
            <person name="Cao H."/>
            <person name="Cheng P."/>
            <person name="Zheng Y."/>
            <person name="Yuan Z."/>
            <person name="Zhou Y."/>
            <person name="Liu J."/>
            <person name="Tang Z."/>
            <person name="Zhuo Y."/>
            <person name="Zhang Y."/>
            <person name="Yu L."/>
            <person name="Huang J."/>
            <person name="Yang P."/>
            <person name="Peng Q."/>
            <person name="Zhang J."/>
            <person name="Jiang W."/>
            <person name="Zhang Z."/>
            <person name="Lin K."/>
            <person name="Ro D.K."/>
            <person name="Chen X."/>
            <person name="Xiong X."/>
            <person name="Shang Y."/>
            <person name="Huang S."/>
            <person name="Zeng J."/>
        </authorList>
    </citation>
    <scope>NUCLEOTIDE SEQUENCE [LARGE SCALE GENOMIC DNA]</scope>
    <source>
        <strain evidence="4">cv. BLH2017</strain>
        <tissue evidence="3">Root</tissue>
    </source>
</reference>
<protein>
    <recommendedName>
        <fullName evidence="5">Transmembrane protein</fullName>
    </recommendedName>
</protein>
<organism evidence="3 4">
    <name type="scientific">Macleaya cordata</name>
    <name type="common">Five-seeded plume-poppy</name>
    <name type="synonym">Bocconia cordata</name>
    <dbReference type="NCBI Taxonomy" id="56857"/>
    <lineage>
        <taxon>Eukaryota</taxon>
        <taxon>Viridiplantae</taxon>
        <taxon>Streptophyta</taxon>
        <taxon>Embryophyta</taxon>
        <taxon>Tracheophyta</taxon>
        <taxon>Spermatophyta</taxon>
        <taxon>Magnoliopsida</taxon>
        <taxon>Ranunculales</taxon>
        <taxon>Papaveraceae</taxon>
        <taxon>Papaveroideae</taxon>
        <taxon>Macleaya</taxon>
    </lineage>
</organism>
<evidence type="ECO:0000256" key="2">
    <source>
        <dbReference type="SAM" id="SignalP"/>
    </source>
</evidence>
<dbReference type="AlphaFoldDB" id="A0A200PVX2"/>
<name>A0A200PVX2_MACCD</name>
<accession>A0A200PVX2</accession>